<keyword evidence="3" id="KW-1185">Reference proteome</keyword>
<dbReference type="InterPro" id="IPR047814">
    <property type="entry name" value="TfpX/TfpZ-like"/>
</dbReference>
<protein>
    <submittedName>
        <fullName evidence="2">Type IV pilin accessory protein</fullName>
    </submittedName>
</protein>
<reference evidence="3" key="1">
    <citation type="journal article" date="2011" name="Stand. Genomic Sci.">
        <title>Genome sequence of the filamentous, gliding Thiothrix nivea neotype strain (JP2(T)).</title>
        <authorList>
            <person name="Lapidus A."/>
            <person name="Nolan M."/>
            <person name="Lucas S."/>
            <person name="Glavina Del Rio T."/>
            <person name="Tice H."/>
            <person name="Cheng J.F."/>
            <person name="Tapia R."/>
            <person name="Han C."/>
            <person name="Goodwin L."/>
            <person name="Pitluck S."/>
            <person name="Liolios K."/>
            <person name="Pagani I."/>
            <person name="Ivanova N."/>
            <person name="Huntemann M."/>
            <person name="Mavromatis K."/>
            <person name="Mikhailova N."/>
            <person name="Pati A."/>
            <person name="Chen A."/>
            <person name="Palaniappan K."/>
            <person name="Land M."/>
            <person name="Brambilla E.M."/>
            <person name="Rohde M."/>
            <person name="Abt B."/>
            <person name="Verbarg S."/>
            <person name="Goker M."/>
            <person name="Bristow J."/>
            <person name="Eisen J.A."/>
            <person name="Markowitz V."/>
            <person name="Hugenholtz P."/>
            <person name="Kyrpides N.C."/>
            <person name="Klenk H.P."/>
            <person name="Woyke T."/>
        </authorList>
    </citation>
    <scope>NUCLEOTIDE SEQUENCE [LARGE SCALE GENOMIC DNA]</scope>
    <source>
        <strain evidence="3">ATCC 35100 / DSM 5205 / JP2</strain>
    </source>
</reference>
<feature type="transmembrane region" description="Helical" evidence="1">
    <location>
        <begin position="44"/>
        <end position="64"/>
    </location>
</feature>
<keyword evidence="1" id="KW-0812">Transmembrane</keyword>
<dbReference type="PROSITE" id="PS51257">
    <property type="entry name" value="PROKAR_LIPOPROTEIN"/>
    <property type="match status" value="1"/>
</dbReference>
<gene>
    <name evidence="2" type="ORF">Thini_1709</name>
</gene>
<evidence type="ECO:0000313" key="2">
    <source>
        <dbReference type="EMBL" id="EIJ34292.1"/>
    </source>
</evidence>
<feature type="transmembrane region" description="Helical" evidence="1">
    <location>
        <begin position="12"/>
        <end position="32"/>
    </location>
</feature>
<feature type="transmembrane region" description="Helical" evidence="1">
    <location>
        <begin position="76"/>
        <end position="95"/>
    </location>
</feature>
<keyword evidence="1" id="KW-1133">Transmembrane helix</keyword>
<dbReference type="NCBIfam" id="NF041437">
    <property type="entry name" value="TfpZ"/>
    <property type="match status" value="1"/>
</dbReference>
<organism evidence="2 3">
    <name type="scientific">Thiothrix nivea (strain ATCC 35100 / DSM 5205 / JP2)</name>
    <dbReference type="NCBI Taxonomy" id="870187"/>
    <lineage>
        <taxon>Bacteria</taxon>
        <taxon>Pseudomonadati</taxon>
        <taxon>Pseudomonadota</taxon>
        <taxon>Gammaproteobacteria</taxon>
        <taxon>Thiotrichales</taxon>
        <taxon>Thiotrichaceae</taxon>
        <taxon>Thiothrix</taxon>
    </lineage>
</organism>
<sequence>MIQEKLKAASIHLAISAFIIACFLSIVLLVWYPAPFPELSGLNHILAILIGVDLVLGPLLTFIIFKKQKPSLKFDLSVIASVQLAALIYGAFSIFQGHPAYIVYAVDRFELVPAQDVAPEKAKYDEFKISKLGFPKLAYAKKPEDSETRNKLLFEVLSGQPDIERRPEYYEPFDKFAAEAMRKGLTQQQLGSTPENRQKLEAFLEKHGKTAADYAFLPLVGKEKDVLWVWDKASTQPVGTLDIDPWHLPKIATNG</sequence>
<dbReference type="AlphaFoldDB" id="A0A656HDM7"/>
<evidence type="ECO:0000256" key="1">
    <source>
        <dbReference type="SAM" id="Phobius"/>
    </source>
</evidence>
<dbReference type="EMBL" id="JH651384">
    <property type="protein sequence ID" value="EIJ34292.1"/>
    <property type="molecule type" value="Genomic_DNA"/>
</dbReference>
<accession>A0A656HDM7</accession>
<evidence type="ECO:0000313" key="3">
    <source>
        <dbReference type="Proteomes" id="UP000005317"/>
    </source>
</evidence>
<dbReference type="RefSeq" id="WP_002708225.1">
    <property type="nucleotide sequence ID" value="NZ_JH651384.1"/>
</dbReference>
<keyword evidence="1" id="KW-0472">Membrane</keyword>
<name>A0A656HDM7_THINJ</name>
<dbReference type="Proteomes" id="UP000005317">
    <property type="component" value="Unassembled WGS sequence"/>
</dbReference>
<proteinExistence type="predicted"/>